<dbReference type="GO" id="GO:0016272">
    <property type="term" value="C:prefoldin complex"/>
    <property type="evidence" value="ECO:0007669"/>
    <property type="project" value="InterPro"/>
</dbReference>
<evidence type="ECO:0000256" key="2">
    <source>
        <dbReference type="SAM" id="MobiDB-lite"/>
    </source>
</evidence>
<dbReference type="GO" id="GO:0051286">
    <property type="term" value="C:cell tip"/>
    <property type="evidence" value="ECO:0007669"/>
    <property type="project" value="EnsemblFungi"/>
</dbReference>
<dbReference type="GO" id="GO:0032153">
    <property type="term" value="C:cell division site"/>
    <property type="evidence" value="ECO:0007669"/>
    <property type="project" value="EnsemblFungi"/>
</dbReference>
<dbReference type="InterPro" id="IPR009053">
    <property type="entry name" value="Prefoldin"/>
</dbReference>
<evidence type="ECO:0000313" key="4">
    <source>
        <dbReference type="Proteomes" id="UP000030752"/>
    </source>
</evidence>
<accession>W2S286</accession>
<dbReference type="eggNOG" id="KOG3048">
    <property type="taxonomic scope" value="Eukaryota"/>
</dbReference>
<comment type="similarity">
    <text evidence="1">Belongs to the prefoldin subunit alpha family.</text>
</comment>
<dbReference type="Gene3D" id="1.10.287.370">
    <property type="match status" value="1"/>
</dbReference>
<sequence length="169" mass="18353">MAQPSGQQQSVPLTSLPLQQLSQLQSRLSSELEHLSASYQRLRAAQSRFKDCIRSIKDGVESKTPENPLLIPLTPSLYVPARPPPSKPVTVLVDIGTGFYVEKSTSDATKFYDGKIEDLTKNLTQIEEVVRQKTDTLRAVEDGMRRKVVAGEGQDGGQAGRGAGDEGGD</sequence>
<dbReference type="GO" id="GO:0005737">
    <property type="term" value="C:cytoplasm"/>
    <property type="evidence" value="ECO:0007669"/>
    <property type="project" value="TreeGrafter"/>
</dbReference>
<dbReference type="RefSeq" id="XP_008716578.1">
    <property type="nucleotide sequence ID" value="XM_008718356.1"/>
</dbReference>
<proteinExistence type="inferred from homology"/>
<dbReference type="PANTHER" id="PTHR12674:SF2">
    <property type="entry name" value="PREFOLDIN SUBUNIT 5"/>
    <property type="match status" value="1"/>
</dbReference>
<dbReference type="FunCoup" id="W2S286">
    <property type="interactions" value="1012"/>
</dbReference>
<dbReference type="GO" id="GO:0006457">
    <property type="term" value="P:protein folding"/>
    <property type="evidence" value="ECO:0007669"/>
    <property type="project" value="InterPro"/>
</dbReference>
<dbReference type="PANTHER" id="PTHR12674">
    <property type="entry name" value="PREFOLDIN SUBUNIT 5"/>
    <property type="match status" value="1"/>
</dbReference>
<dbReference type="CDD" id="cd23157">
    <property type="entry name" value="Prefoldin_5"/>
    <property type="match status" value="1"/>
</dbReference>
<dbReference type="SUPFAM" id="SSF46579">
    <property type="entry name" value="Prefoldin"/>
    <property type="match status" value="1"/>
</dbReference>
<feature type="region of interest" description="Disordered" evidence="2">
    <location>
        <begin position="145"/>
        <end position="169"/>
    </location>
</feature>
<dbReference type="InterPro" id="IPR004127">
    <property type="entry name" value="Prefoldin_subunit_alpha"/>
</dbReference>
<dbReference type="InterPro" id="IPR011599">
    <property type="entry name" value="PFD_alpha_archaea"/>
</dbReference>
<dbReference type="GO" id="GO:1990113">
    <property type="term" value="P:RNA polymerase I assembly"/>
    <property type="evidence" value="ECO:0007669"/>
    <property type="project" value="TreeGrafter"/>
</dbReference>
<name>W2S286_CYPE1</name>
<dbReference type="OrthoDB" id="10267474at2759"/>
<dbReference type="GO" id="GO:0051082">
    <property type="term" value="F:unfolded protein binding"/>
    <property type="evidence" value="ECO:0007669"/>
    <property type="project" value="InterPro"/>
</dbReference>
<keyword evidence="4" id="KW-1185">Reference proteome</keyword>
<organism evidence="3 4">
    <name type="scientific">Cyphellophora europaea (strain CBS 101466)</name>
    <name type="common">Phialophora europaea</name>
    <dbReference type="NCBI Taxonomy" id="1220924"/>
    <lineage>
        <taxon>Eukaryota</taxon>
        <taxon>Fungi</taxon>
        <taxon>Dikarya</taxon>
        <taxon>Ascomycota</taxon>
        <taxon>Pezizomycotina</taxon>
        <taxon>Eurotiomycetes</taxon>
        <taxon>Chaetothyriomycetidae</taxon>
        <taxon>Chaetothyriales</taxon>
        <taxon>Cyphellophoraceae</taxon>
        <taxon>Cyphellophora</taxon>
    </lineage>
</organism>
<reference evidence="3 4" key="1">
    <citation type="submission" date="2013-03" db="EMBL/GenBank/DDBJ databases">
        <title>The Genome Sequence of Phialophora europaea CBS 101466.</title>
        <authorList>
            <consortium name="The Broad Institute Genomics Platform"/>
            <person name="Cuomo C."/>
            <person name="de Hoog S."/>
            <person name="Gorbushina A."/>
            <person name="Walker B."/>
            <person name="Young S.K."/>
            <person name="Zeng Q."/>
            <person name="Gargeya S."/>
            <person name="Fitzgerald M."/>
            <person name="Haas B."/>
            <person name="Abouelleil A."/>
            <person name="Allen A.W."/>
            <person name="Alvarado L."/>
            <person name="Arachchi H.M."/>
            <person name="Berlin A.M."/>
            <person name="Chapman S.B."/>
            <person name="Gainer-Dewar J."/>
            <person name="Goldberg J."/>
            <person name="Griggs A."/>
            <person name="Gujja S."/>
            <person name="Hansen M."/>
            <person name="Howarth C."/>
            <person name="Imamovic A."/>
            <person name="Ireland A."/>
            <person name="Larimer J."/>
            <person name="McCowan C."/>
            <person name="Murphy C."/>
            <person name="Pearson M."/>
            <person name="Poon T.W."/>
            <person name="Priest M."/>
            <person name="Roberts A."/>
            <person name="Saif S."/>
            <person name="Shea T."/>
            <person name="Sisk P."/>
            <person name="Sykes S."/>
            <person name="Wortman J."/>
            <person name="Nusbaum C."/>
            <person name="Birren B."/>
        </authorList>
    </citation>
    <scope>NUCLEOTIDE SEQUENCE [LARGE SCALE GENOMIC DNA]</scope>
    <source>
        <strain evidence="3 4">CBS 101466</strain>
    </source>
</reference>
<dbReference type="HOGENOM" id="CLU_091867_0_2_1"/>
<dbReference type="Proteomes" id="UP000030752">
    <property type="component" value="Unassembled WGS sequence"/>
</dbReference>
<dbReference type="VEuPathDB" id="FungiDB:HMPREF1541_04008"/>
<evidence type="ECO:0000313" key="3">
    <source>
        <dbReference type="EMBL" id="ETN42069.1"/>
    </source>
</evidence>
<dbReference type="GO" id="GO:1990115">
    <property type="term" value="P:RNA polymerase III assembly"/>
    <property type="evidence" value="ECO:0007669"/>
    <property type="project" value="TreeGrafter"/>
</dbReference>
<dbReference type="GeneID" id="19971347"/>
<dbReference type="STRING" id="1220924.W2S286"/>
<dbReference type="GO" id="GO:1990114">
    <property type="term" value="P:RNA polymerase II core complex assembly"/>
    <property type="evidence" value="ECO:0007669"/>
    <property type="project" value="TreeGrafter"/>
</dbReference>
<protein>
    <submittedName>
        <fullName evidence="3">Prefoldin, alpha subunit</fullName>
    </submittedName>
</protein>
<gene>
    <name evidence="3" type="ORF">HMPREF1541_04008</name>
</gene>
<dbReference type="Pfam" id="PF02996">
    <property type="entry name" value="Prefoldin"/>
    <property type="match status" value="1"/>
</dbReference>
<feature type="compositionally biased region" description="Gly residues" evidence="2">
    <location>
        <begin position="153"/>
        <end position="162"/>
    </location>
</feature>
<evidence type="ECO:0000256" key="1">
    <source>
        <dbReference type="ARBA" id="ARBA00010048"/>
    </source>
</evidence>
<dbReference type="EMBL" id="KB822719">
    <property type="protein sequence ID" value="ETN42069.1"/>
    <property type="molecule type" value="Genomic_DNA"/>
</dbReference>
<dbReference type="NCBIfam" id="TIGR00293">
    <property type="entry name" value="prefoldin subunit alpha"/>
    <property type="match status" value="1"/>
</dbReference>
<dbReference type="InParanoid" id="W2S286"/>
<dbReference type="AlphaFoldDB" id="W2S286"/>